<gene>
    <name evidence="1" type="ORF">Baya_11679</name>
</gene>
<organism evidence="1 2">
    <name type="scientific">Bagarius yarrelli</name>
    <name type="common">Goonch</name>
    <name type="synonym">Bagrus yarrelli</name>
    <dbReference type="NCBI Taxonomy" id="175774"/>
    <lineage>
        <taxon>Eukaryota</taxon>
        <taxon>Metazoa</taxon>
        <taxon>Chordata</taxon>
        <taxon>Craniata</taxon>
        <taxon>Vertebrata</taxon>
        <taxon>Euteleostomi</taxon>
        <taxon>Actinopterygii</taxon>
        <taxon>Neopterygii</taxon>
        <taxon>Teleostei</taxon>
        <taxon>Ostariophysi</taxon>
        <taxon>Siluriformes</taxon>
        <taxon>Sisoridae</taxon>
        <taxon>Sisorinae</taxon>
        <taxon>Bagarius</taxon>
    </lineage>
</organism>
<protein>
    <submittedName>
        <fullName evidence="1">Protein polyglycylase TTLL10</fullName>
    </submittedName>
</protein>
<accession>A0A556V186</accession>
<comment type="caution">
    <text evidence="1">The sequence shown here is derived from an EMBL/GenBank/DDBJ whole genome shotgun (WGS) entry which is preliminary data.</text>
</comment>
<dbReference type="OrthoDB" id="202825at2759"/>
<dbReference type="SUPFAM" id="SSF56059">
    <property type="entry name" value="Glutathione synthetase ATP-binding domain-like"/>
    <property type="match status" value="1"/>
</dbReference>
<reference evidence="1 2" key="1">
    <citation type="journal article" date="2019" name="Genome Biol. Evol.">
        <title>Whole-Genome Sequencing of the Giant Devil Catfish, Bagarius yarrelli.</title>
        <authorList>
            <person name="Jiang W."/>
            <person name="Lv Y."/>
            <person name="Cheng L."/>
            <person name="Yang K."/>
            <person name="Chao B."/>
            <person name="Wang X."/>
            <person name="Li Y."/>
            <person name="Pan X."/>
            <person name="You X."/>
            <person name="Zhang Y."/>
            <person name="Yang J."/>
            <person name="Li J."/>
            <person name="Zhang X."/>
            <person name="Liu S."/>
            <person name="Sun C."/>
            <person name="Yang J."/>
            <person name="Shi Q."/>
        </authorList>
    </citation>
    <scope>NUCLEOTIDE SEQUENCE [LARGE SCALE GENOMIC DNA]</scope>
    <source>
        <strain evidence="1">JWS20170419001</strain>
        <tissue evidence="1">Muscle</tissue>
    </source>
</reference>
<dbReference type="PANTHER" id="PTHR46810:SF1">
    <property type="entry name" value="INACTIVE POLYGLYCYLASE TTLL10"/>
    <property type="match status" value="1"/>
</dbReference>
<dbReference type="EMBL" id="VCAZ01000093">
    <property type="protein sequence ID" value="TSR39552.1"/>
    <property type="molecule type" value="Genomic_DNA"/>
</dbReference>
<evidence type="ECO:0000313" key="2">
    <source>
        <dbReference type="Proteomes" id="UP000319801"/>
    </source>
</evidence>
<evidence type="ECO:0000313" key="1">
    <source>
        <dbReference type="EMBL" id="TSR39552.1"/>
    </source>
</evidence>
<keyword evidence="2" id="KW-1185">Reference proteome</keyword>
<proteinExistence type="predicted"/>
<dbReference type="InterPro" id="IPR004344">
    <property type="entry name" value="TTL/TTLL_fam"/>
</dbReference>
<sequence>MQQIMTHCFLAVKSKLERKLGYFDLIGCDFLIDEDFKVWLLEMNCNPALHTNCEVLKEVVPRVVTETLDLTIEIFNKCCCGLTLMPLCSQKDFVLLHCGDGGGMSVKQRGRTAGPLRTSRSKR</sequence>
<dbReference type="GO" id="GO:0070737">
    <property type="term" value="F:protein-glycine ligase activity, elongating"/>
    <property type="evidence" value="ECO:0007669"/>
    <property type="project" value="TreeGrafter"/>
</dbReference>
<dbReference type="InterPro" id="IPR027752">
    <property type="entry name" value="TTLL10"/>
</dbReference>
<name>A0A556V186_BAGYA</name>
<dbReference type="Pfam" id="PF03133">
    <property type="entry name" value="TTL"/>
    <property type="match status" value="1"/>
</dbReference>
<dbReference type="Proteomes" id="UP000319801">
    <property type="component" value="Unassembled WGS sequence"/>
</dbReference>
<dbReference type="PANTHER" id="PTHR46810">
    <property type="entry name" value="INACTIVE POLYGLYCYLASE TTLL10"/>
    <property type="match status" value="1"/>
</dbReference>
<dbReference type="AlphaFoldDB" id="A0A556V186"/>
<dbReference type="Gene3D" id="3.30.470.20">
    <property type="entry name" value="ATP-grasp fold, B domain"/>
    <property type="match status" value="1"/>
</dbReference>
<dbReference type="PROSITE" id="PS51221">
    <property type="entry name" value="TTL"/>
    <property type="match status" value="1"/>
</dbReference>